<dbReference type="GO" id="GO:0032790">
    <property type="term" value="P:ribosome disassembly"/>
    <property type="evidence" value="ECO:0007669"/>
    <property type="project" value="TreeGrafter"/>
</dbReference>
<dbReference type="Pfam" id="PF00009">
    <property type="entry name" value="GTP_EFTU"/>
    <property type="match status" value="1"/>
</dbReference>
<reference evidence="11" key="1">
    <citation type="journal article" date="2020" name="mSystems">
        <title>Genome- and Community-Level Interaction Insights into Carbon Utilization and Element Cycling Functions of Hydrothermarchaeota in Hydrothermal Sediment.</title>
        <authorList>
            <person name="Zhou Z."/>
            <person name="Liu Y."/>
            <person name="Xu W."/>
            <person name="Pan J."/>
            <person name="Luo Z.H."/>
            <person name="Li M."/>
        </authorList>
    </citation>
    <scope>NUCLEOTIDE SEQUENCE [LARGE SCALE GENOMIC DNA]</scope>
    <source>
        <strain evidence="11">HyVt-76</strain>
    </source>
</reference>
<keyword evidence="3" id="KW-0547">Nucleotide-binding</keyword>
<dbReference type="InterPro" id="IPR041095">
    <property type="entry name" value="EFG_II"/>
</dbReference>
<dbReference type="InterPro" id="IPR005517">
    <property type="entry name" value="Transl_elong_EFG/EF2_IV"/>
</dbReference>
<dbReference type="Pfam" id="PF22042">
    <property type="entry name" value="EF-G_D2"/>
    <property type="match status" value="1"/>
</dbReference>
<dbReference type="Pfam" id="PF14492">
    <property type="entry name" value="EFG_III"/>
    <property type="match status" value="1"/>
</dbReference>
<dbReference type="SUPFAM" id="SSF54980">
    <property type="entry name" value="EF-G C-terminal domain-like"/>
    <property type="match status" value="2"/>
</dbReference>
<evidence type="ECO:0000256" key="7">
    <source>
        <dbReference type="ARBA" id="ARBA00024731"/>
    </source>
</evidence>
<dbReference type="NCBIfam" id="TIGR00484">
    <property type="entry name" value="EF-G"/>
    <property type="match status" value="1"/>
</dbReference>
<dbReference type="InterPro" id="IPR000640">
    <property type="entry name" value="EFG_V-like"/>
</dbReference>
<dbReference type="InterPro" id="IPR035649">
    <property type="entry name" value="EFG_V"/>
</dbReference>
<evidence type="ECO:0000256" key="6">
    <source>
        <dbReference type="ARBA" id="ARBA00023134"/>
    </source>
</evidence>
<dbReference type="CDD" id="cd16262">
    <property type="entry name" value="EFG_III"/>
    <property type="match status" value="1"/>
</dbReference>
<dbReference type="Pfam" id="PF03764">
    <property type="entry name" value="EFG_IV"/>
    <property type="match status" value="1"/>
</dbReference>
<evidence type="ECO:0000256" key="1">
    <source>
        <dbReference type="ARBA" id="ARBA00005870"/>
    </source>
</evidence>
<keyword evidence="6" id="KW-0342">GTP-binding</keyword>
<dbReference type="Pfam" id="PF00679">
    <property type="entry name" value="EFG_C"/>
    <property type="match status" value="1"/>
</dbReference>
<organism evidence="11">
    <name type="scientific">Caldithrix abyssi</name>
    <dbReference type="NCBI Taxonomy" id="187145"/>
    <lineage>
        <taxon>Bacteria</taxon>
        <taxon>Pseudomonadati</taxon>
        <taxon>Calditrichota</taxon>
        <taxon>Calditrichia</taxon>
        <taxon>Calditrichales</taxon>
        <taxon>Calditrichaceae</taxon>
        <taxon>Caldithrix</taxon>
    </lineage>
</organism>
<dbReference type="InterPro" id="IPR014721">
    <property type="entry name" value="Ribsml_uS5_D2-typ_fold_subgr"/>
</dbReference>
<dbReference type="FunFam" id="3.30.230.10:FF:000003">
    <property type="entry name" value="Elongation factor G"/>
    <property type="match status" value="1"/>
</dbReference>
<comment type="similarity">
    <text evidence="1">Belongs to the TRAFAC class translation factor GTPase superfamily. Classic translation factor GTPase family. EF-G/EF-2 subfamily.</text>
</comment>
<keyword evidence="5" id="KW-0648">Protein biosynthesis</keyword>
<evidence type="ECO:0000259" key="10">
    <source>
        <dbReference type="SMART" id="SM00889"/>
    </source>
</evidence>
<dbReference type="Gene3D" id="3.30.70.870">
    <property type="entry name" value="Elongation Factor G (Translational Gtpase), domain 3"/>
    <property type="match status" value="1"/>
</dbReference>
<dbReference type="Gene3D" id="3.40.50.300">
    <property type="entry name" value="P-loop containing nucleotide triphosphate hydrolases"/>
    <property type="match status" value="1"/>
</dbReference>
<dbReference type="AlphaFoldDB" id="A0A7V5H4I1"/>
<dbReference type="FunFam" id="3.30.70.870:FF:000002">
    <property type="entry name" value="Translation elongation factor 2"/>
    <property type="match status" value="1"/>
</dbReference>
<dbReference type="Gene3D" id="3.30.230.10">
    <property type="match status" value="1"/>
</dbReference>
<evidence type="ECO:0000256" key="5">
    <source>
        <dbReference type="ARBA" id="ARBA00022917"/>
    </source>
</evidence>
<comment type="caution">
    <text evidence="11">The sequence shown here is derived from an EMBL/GenBank/DDBJ whole genome shotgun (WGS) entry which is preliminary data.</text>
</comment>
<protein>
    <recommendedName>
        <fullName evidence="2 8">Elongation factor G</fullName>
    </recommendedName>
</protein>
<evidence type="ECO:0000259" key="9">
    <source>
        <dbReference type="SMART" id="SM00838"/>
    </source>
</evidence>
<accession>A0A7V5H4I1</accession>
<dbReference type="InterPro" id="IPR009000">
    <property type="entry name" value="Transl_B-barrel_sf"/>
</dbReference>
<dbReference type="FunFam" id="3.30.70.240:FF:000001">
    <property type="entry name" value="Elongation factor G"/>
    <property type="match status" value="1"/>
</dbReference>
<dbReference type="SUPFAM" id="SSF52540">
    <property type="entry name" value="P-loop containing nucleoside triphosphate hydrolases"/>
    <property type="match status" value="1"/>
</dbReference>
<dbReference type="GO" id="GO:0003924">
    <property type="term" value="F:GTPase activity"/>
    <property type="evidence" value="ECO:0007669"/>
    <property type="project" value="InterPro"/>
</dbReference>
<dbReference type="PANTHER" id="PTHR43261">
    <property type="entry name" value="TRANSLATION ELONGATION FACTOR G-RELATED"/>
    <property type="match status" value="1"/>
</dbReference>
<dbReference type="GO" id="GO:0003746">
    <property type="term" value="F:translation elongation factor activity"/>
    <property type="evidence" value="ECO:0007669"/>
    <property type="project" value="UniProtKB-UniRule"/>
</dbReference>
<dbReference type="SUPFAM" id="SSF50447">
    <property type="entry name" value="Translation proteins"/>
    <property type="match status" value="1"/>
</dbReference>
<dbReference type="InterPro" id="IPR009022">
    <property type="entry name" value="EFG_III"/>
</dbReference>
<dbReference type="InterPro" id="IPR035647">
    <property type="entry name" value="EFG_III/V"/>
</dbReference>
<evidence type="ECO:0000256" key="8">
    <source>
        <dbReference type="NCBIfam" id="TIGR00484"/>
    </source>
</evidence>
<dbReference type="Proteomes" id="UP000886111">
    <property type="component" value="Unassembled WGS sequence"/>
</dbReference>
<sequence>MRVVDTMFIVVSAASGVEVGTEMVWAEAAKQGVPRFIVINKLDRENIDFDNIVEGLVESFGHQVVPAQFPLETGPNFDSVVDLFRMKVLKFAKDGSGNYTEEEIPADLKEKADELHLKLVEAVAESDDTLMEKYFEAGELSEEEFKLGLKKAVAADAIFPIFCTSATANVGVKRLLDVIVNFCPAPNERGEVKTEDGSLKVDANGPFASLVFKTVSEQHMGELSFFKIFSGKLKTGEDVINTRDGHTERIGQMFVLNGKNKKSVEELMAGDIGAVVKLKNTHTSDTLCAKGQNIKFPKIEFPEPVIRTAIKPKAKGDEEKISNGLHLLHEEDPTFLYYQDPELRQTIVSGQGELHLQIILKRLHQKFHVEVEEEEPKIPYRETIRKTATAQGKFKKQTGGRGQYGDCHLRLEPMERGGKFEFLDEIVGGVIPGKFIPAVEKGVVETMEKGVLAGYPVVDVRVAVYDGSYHSVDSSEMAFKVAASMAFKKAFMDANPVLLEPIYNIEVRVPDEYMGDVMGDISSRRGRIMGMDRDGRFQVIKAQVPLAELYRYSTTLRSLTQGRGIHKRSFSHYEEVPSDIAQKIIEESKKEQEES</sequence>
<dbReference type="InterPro" id="IPR020568">
    <property type="entry name" value="Ribosomal_Su5_D2-typ_SF"/>
</dbReference>
<feature type="domain" description="Translation elongation factor EFG/EF2" evidence="10">
    <location>
        <begin position="377"/>
        <end position="495"/>
    </location>
</feature>
<dbReference type="SMART" id="SM00889">
    <property type="entry name" value="EFG_IV"/>
    <property type="match status" value="1"/>
</dbReference>
<dbReference type="CDD" id="cd01434">
    <property type="entry name" value="EFG_mtEFG1_IV"/>
    <property type="match status" value="1"/>
</dbReference>
<dbReference type="InterPro" id="IPR047872">
    <property type="entry name" value="EFG_IV"/>
</dbReference>
<evidence type="ECO:0000313" key="11">
    <source>
        <dbReference type="EMBL" id="HHE55355.1"/>
    </source>
</evidence>
<dbReference type="InterPro" id="IPR004540">
    <property type="entry name" value="Transl_elong_EFG/EF2"/>
</dbReference>
<dbReference type="InterPro" id="IPR053905">
    <property type="entry name" value="EF-G-like_DII"/>
</dbReference>
<dbReference type="Gene3D" id="3.30.70.240">
    <property type="match status" value="1"/>
</dbReference>
<dbReference type="CDD" id="cd04088">
    <property type="entry name" value="EFG_mtEFG_II"/>
    <property type="match status" value="1"/>
</dbReference>
<dbReference type="InterPro" id="IPR027417">
    <property type="entry name" value="P-loop_NTPase"/>
</dbReference>
<dbReference type="Gene3D" id="2.40.30.10">
    <property type="entry name" value="Translation factors"/>
    <property type="match status" value="1"/>
</dbReference>
<evidence type="ECO:0000256" key="4">
    <source>
        <dbReference type="ARBA" id="ARBA00022768"/>
    </source>
</evidence>
<keyword evidence="4 11" id="KW-0251">Elongation factor</keyword>
<gene>
    <name evidence="11" type="primary">fusA</name>
    <name evidence="11" type="ORF">ENL21_06195</name>
</gene>
<dbReference type="InterPro" id="IPR000795">
    <property type="entry name" value="T_Tr_GTP-bd_dom"/>
</dbReference>
<evidence type="ECO:0000256" key="2">
    <source>
        <dbReference type="ARBA" id="ARBA00017872"/>
    </source>
</evidence>
<name>A0A7V5H4I1_CALAY</name>
<dbReference type="NCBIfam" id="NF009381">
    <property type="entry name" value="PRK12740.1-5"/>
    <property type="match status" value="1"/>
</dbReference>
<dbReference type="SUPFAM" id="SSF54211">
    <property type="entry name" value="Ribosomal protein S5 domain 2-like"/>
    <property type="match status" value="1"/>
</dbReference>
<dbReference type="CDD" id="cd03713">
    <property type="entry name" value="EFG_mtEFG_C"/>
    <property type="match status" value="1"/>
</dbReference>
<dbReference type="SMART" id="SM00838">
    <property type="entry name" value="EFG_C"/>
    <property type="match status" value="1"/>
</dbReference>
<evidence type="ECO:0000256" key="3">
    <source>
        <dbReference type="ARBA" id="ARBA00022741"/>
    </source>
</evidence>
<dbReference type="PANTHER" id="PTHR43261:SF6">
    <property type="entry name" value="ELONGATION FACTOR G-LIKE PROTEIN"/>
    <property type="match status" value="1"/>
</dbReference>
<proteinExistence type="inferred from homology"/>
<comment type="function">
    <text evidence="7">Catalyzes the GTP-dependent ribosomal translocation step during translation elongation. During this step, the ribosome changes from the pre-translocational (PRE) to the post-translocational (POST) state as the newly formed A-site-bound peptidyl-tRNA and P-site-bound deacylated tRNA move to the P and E sites, respectively. Catalyzes the coordinated movement of the two tRNA molecules, the mRNA and conformational changes in the ribosome.</text>
</comment>
<feature type="domain" description="Elongation factor EFG" evidence="9">
    <location>
        <begin position="497"/>
        <end position="584"/>
    </location>
</feature>
<dbReference type="GO" id="GO:0005525">
    <property type="term" value="F:GTP binding"/>
    <property type="evidence" value="ECO:0007669"/>
    <property type="project" value="UniProtKB-UniRule"/>
</dbReference>
<dbReference type="EMBL" id="DRTD01000453">
    <property type="protein sequence ID" value="HHE55355.1"/>
    <property type="molecule type" value="Genomic_DNA"/>
</dbReference>